<dbReference type="GO" id="GO:0008795">
    <property type="term" value="F:NAD+ synthase activity"/>
    <property type="evidence" value="ECO:0007669"/>
    <property type="project" value="UniProtKB-EC"/>
</dbReference>
<dbReference type="SUPFAM" id="SSF52402">
    <property type="entry name" value="Adenine nucleotide alpha hydrolases-like"/>
    <property type="match status" value="1"/>
</dbReference>
<dbReference type="GO" id="GO:0005737">
    <property type="term" value="C:cytoplasm"/>
    <property type="evidence" value="ECO:0007669"/>
    <property type="project" value="InterPro"/>
</dbReference>
<dbReference type="NCBIfam" id="TIGR00552">
    <property type="entry name" value="nadE"/>
    <property type="match status" value="1"/>
</dbReference>
<comment type="caution">
    <text evidence="9">The sequence shown here is derived from an EMBL/GenBank/DDBJ whole genome shotgun (WGS) entry which is preliminary data.</text>
</comment>
<dbReference type="Gene3D" id="3.40.50.620">
    <property type="entry name" value="HUPs"/>
    <property type="match status" value="1"/>
</dbReference>
<dbReference type="InterPro" id="IPR003694">
    <property type="entry name" value="NAD_synthase"/>
</dbReference>
<reference evidence="9" key="2">
    <citation type="submission" date="2018-07" db="EMBL/GenBank/DDBJ databases">
        <authorList>
            <consortium name="NCBI Pathogen Detection Project"/>
        </authorList>
    </citation>
    <scope>NUCLEOTIDE SEQUENCE</scope>
    <source>
        <strain evidence="9">N26921</strain>
    </source>
</reference>
<dbReference type="Pfam" id="PF02540">
    <property type="entry name" value="NAD_synthase"/>
    <property type="match status" value="1"/>
</dbReference>
<accession>A0A740Q0Q2</accession>
<dbReference type="InterPro" id="IPR014729">
    <property type="entry name" value="Rossmann-like_a/b/a_fold"/>
</dbReference>
<comment type="similarity">
    <text evidence="6">Belongs to the NAD synthetase family.</text>
</comment>
<evidence type="ECO:0000256" key="3">
    <source>
        <dbReference type="ARBA" id="ARBA00022741"/>
    </source>
</evidence>
<feature type="domain" description="NAD/GMP synthase" evidence="8">
    <location>
        <begin position="5"/>
        <end position="167"/>
    </location>
</feature>
<evidence type="ECO:0000256" key="4">
    <source>
        <dbReference type="ARBA" id="ARBA00022840"/>
    </source>
</evidence>
<protein>
    <recommendedName>
        <fullName evidence="7">NH(3)-dependent NAD(+) synthetase</fullName>
        <ecNumber evidence="7">6.3.1.5</ecNumber>
    </recommendedName>
</protein>
<proteinExistence type="inferred from homology"/>
<dbReference type="GO" id="GO:0009435">
    <property type="term" value="P:NAD+ biosynthetic process"/>
    <property type="evidence" value="ECO:0007669"/>
    <property type="project" value="UniProtKB-UniPathway"/>
</dbReference>
<sequence>FIQPDKTITFNIQPAVDTFNTQFEDAIGEPLTDFNKGNVKARMRMITQYAIAGQEGLLVIGTDHAAEAVTGFFTKYGDGGADLLPLTGLNKRQGRELLKELNAEPRLYLKEPTADLLDNKPLQADETELGVSYEAIDDYLEGKQISDADAAKIESRFVVSEHKRHVPASMFDSWWKK</sequence>
<evidence type="ECO:0000256" key="6">
    <source>
        <dbReference type="RuleBase" id="RU003811"/>
    </source>
</evidence>
<dbReference type="PANTHER" id="PTHR23090">
    <property type="entry name" value="NH 3 /GLUTAMINE-DEPENDENT NAD + SYNTHETASE"/>
    <property type="match status" value="1"/>
</dbReference>
<evidence type="ECO:0000313" key="9">
    <source>
        <dbReference type="EMBL" id="HAF0292675.1"/>
    </source>
</evidence>
<gene>
    <name evidence="9" type="primary">nadE</name>
    <name evidence="9" type="ORF">G9C53_005087</name>
</gene>
<dbReference type="NCBIfam" id="NF001979">
    <property type="entry name" value="PRK00768.1"/>
    <property type="match status" value="1"/>
</dbReference>
<dbReference type="UniPathway" id="UPA00253">
    <property type="reaction ID" value="UER00333"/>
</dbReference>
<evidence type="ECO:0000259" key="8">
    <source>
        <dbReference type="Pfam" id="PF02540"/>
    </source>
</evidence>
<evidence type="ECO:0000256" key="2">
    <source>
        <dbReference type="ARBA" id="ARBA00022598"/>
    </source>
</evidence>
<dbReference type="GO" id="GO:0005524">
    <property type="term" value="F:ATP binding"/>
    <property type="evidence" value="ECO:0007669"/>
    <property type="project" value="UniProtKB-KW"/>
</dbReference>
<keyword evidence="4 6" id="KW-0067">ATP-binding</keyword>
<keyword evidence="3 6" id="KW-0547">Nucleotide-binding</keyword>
<organism evidence="9">
    <name type="scientific">Salmonella enterica subsp. enterica serovar Typhimurium var. 5-</name>
    <dbReference type="NCBI Taxonomy" id="1620419"/>
    <lineage>
        <taxon>Bacteria</taxon>
        <taxon>Pseudomonadati</taxon>
        <taxon>Pseudomonadota</taxon>
        <taxon>Gammaproteobacteria</taxon>
        <taxon>Enterobacterales</taxon>
        <taxon>Enterobacteriaceae</taxon>
        <taxon>Salmonella</taxon>
    </lineage>
</organism>
<keyword evidence="5 6" id="KW-0520">NAD</keyword>
<evidence type="ECO:0000256" key="1">
    <source>
        <dbReference type="ARBA" id="ARBA00004790"/>
    </source>
</evidence>
<keyword evidence="2 6" id="KW-0436">Ligase</keyword>
<comment type="pathway">
    <text evidence="1">Cofactor biosynthesis; NAD(+) biosynthesis.</text>
</comment>
<dbReference type="InterPro" id="IPR022310">
    <property type="entry name" value="NAD/GMP_synthase"/>
</dbReference>
<dbReference type="PANTHER" id="PTHR23090:SF7">
    <property type="entry name" value="NH(3)-DEPENDENT NAD(+) SYNTHETASE"/>
    <property type="match status" value="1"/>
</dbReference>
<dbReference type="GO" id="GO:0004359">
    <property type="term" value="F:glutaminase activity"/>
    <property type="evidence" value="ECO:0007669"/>
    <property type="project" value="InterPro"/>
</dbReference>
<reference evidence="9" key="1">
    <citation type="journal article" date="2018" name="Genome Biol.">
        <title>SKESA: strategic k-mer extension for scrupulous assemblies.</title>
        <authorList>
            <person name="Souvorov A."/>
            <person name="Agarwala R."/>
            <person name="Lipman D.J."/>
        </authorList>
    </citation>
    <scope>NUCLEOTIDE SEQUENCE</scope>
    <source>
        <strain evidence="9">N26921</strain>
    </source>
</reference>
<dbReference type="EMBL" id="DAATVL010000121">
    <property type="protein sequence ID" value="HAF0292675.1"/>
    <property type="molecule type" value="Genomic_DNA"/>
</dbReference>
<evidence type="ECO:0000256" key="5">
    <source>
        <dbReference type="ARBA" id="ARBA00023027"/>
    </source>
</evidence>
<comment type="catalytic activity">
    <reaction evidence="7">
        <text>deamido-NAD(+) + NH4(+) + ATP = AMP + diphosphate + NAD(+) + H(+)</text>
        <dbReference type="Rhea" id="RHEA:21188"/>
        <dbReference type="ChEBI" id="CHEBI:15378"/>
        <dbReference type="ChEBI" id="CHEBI:28938"/>
        <dbReference type="ChEBI" id="CHEBI:30616"/>
        <dbReference type="ChEBI" id="CHEBI:33019"/>
        <dbReference type="ChEBI" id="CHEBI:57540"/>
        <dbReference type="ChEBI" id="CHEBI:58437"/>
        <dbReference type="ChEBI" id="CHEBI:456215"/>
        <dbReference type="EC" id="6.3.1.5"/>
    </reaction>
</comment>
<dbReference type="EC" id="6.3.1.5" evidence="7"/>
<name>A0A740Q0Q2_SALTM</name>
<feature type="non-terminal residue" evidence="9">
    <location>
        <position position="1"/>
    </location>
</feature>
<evidence type="ECO:0000256" key="7">
    <source>
        <dbReference type="RuleBase" id="RU003812"/>
    </source>
</evidence>
<dbReference type="CDD" id="cd00553">
    <property type="entry name" value="NAD_synthase"/>
    <property type="match status" value="1"/>
</dbReference>
<dbReference type="GO" id="GO:0003952">
    <property type="term" value="F:NAD+ synthase (glutamine-hydrolyzing) activity"/>
    <property type="evidence" value="ECO:0007669"/>
    <property type="project" value="InterPro"/>
</dbReference>
<dbReference type="AlphaFoldDB" id="A0A740Q0Q2"/>